<protein>
    <submittedName>
        <fullName evidence="1">Uncharacterized protein</fullName>
    </submittedName>
</protein>
<name>A0A9K3IVP7_HELAN</name>
<reference evidence="1" key="1">
    <citation type="journal article" date="2017" name="Nature">
        <title>The sunflower genome provides insights into oil metabolism, flowering and Asterid evolution.</title>
        <authorList>
            <person name="Badouin H."/>
            <person name="Gouzy J."/>
            <person name="Grassa C.J."/>
            <person name="Murat F."/>
            <person name="Staton S.E."/>
            <person name="Cottret L."/>
            <person name="Lelandais-Briere C."/>
            <person name="Owens G.L."/>
            <person name="Carrere S."/>
            <person name="Mayjonade B."/>
            <person name="Legrand L."/>
            <person name="Gill N."/>
            <person name="Kane N.C."/>
            <person name="Bowers J.E."/>
            <person name="Hubner S."/>
            <person name="Bellec A."/>
            <person name="Berard A."/>
            <person name="Berges H."/>
            <person name="Blanchet N."/>
            <person name="Boniface M.C."/>
            <person name="Brunel D."/>
            <person name="Catrice O."/>
            <person name="Chaidir N."/>
            <person name="Claudel C."/>
            <person name="Donnadieu C."/>
            <person name="Faraut T."/>
            <person name="Fievet G."/>
            <person name="Helmstetter N."/>
            <person name="King M."/>
            <person name="Knapp S.J."/>
            <person name="Lai Z."/>
            <person name="Le Paslier M.C."/>
            <person name="Lippi Y."/>
            <person name="Lorenzon L."/>
            <person name="Mandel J.R."/>
            <person name="Marage G."/>
            <person name="Marchand G."/>
            <person name="Marquand E."/>
            <person name="Bret-Mestries E."/>
            <person name="Morien E."/>
            <person name="Nambeesan S."/>
            <person name="Nguyen T."/>
            <person name="Pegot-Espagnet P."/>
            <person name="Pouilly N."/>
            <person name="Raftis F."/>
            <person name="Sallet E."/>
            <person name="Schiex T."/>
            <person name="Thomas J."/>
            <person name="Vandecasteele C."/>
            <person name="Vares D."/>
            <person name="Vear F."/>
            <person name="Vautrin S."/>
            <person name="Crespi M."/>
            <person name="Mangin B."/>
            <person name="Burke J.M."/>
            <person name="Salse J."/>
            <person name="Munos S."/>
            <person name="Vincourt P."/>
            <person name="Rieseberg L.H."/>
            <person name="Langlade N.B."/>
        </authorList>
    </citation>
    <scope>NUCLEOTIDE SEQUENCE</scope>
    <source>
        <tissue evidence="1">Leaves</tissue>
    </source>
</reference>
<dbReference type="Proteomes" id="UP000215914">
    <property type="component" value="Unassembled WGS sequence"/>
</dbReference>
<dbReference type="EMBL" id="MNCJ02000321">
    <property type="protein sequence ID" value="KAF5803655.1"/>
    <property type="molecule type" value="Genomic_DNA"/>
</dbReference>
<keyword evidence="2" id="KW-1185">Reference proteome</keyword>
<gene>
    <name evidence="1" type="ORF">HanXRQr2_Chr06g0273961</name>
</gene>
<dbReference type="AlphaFoldDB" id="A0A9K3IVP7"/>
<dbReference type="Gramene" id="mRNA:HanXRQr2_Chr06g0273961">
    <property type="protein sequence ID" value="CDS:HanXRQr2_Chr06g0273961.1"/>
    <property type="gene ID" value="HanXRQr2_Chr06g0273961"/>
</dbReference>
<proteinExistence type="predicted"/>
<reference evidence="1" key="2">
    <citation type="submission" date="2020-06" db="EMBL/GenBank/DDBJ databases">
        <title>Helianthus annuus Genome sequencing and assembly Release 2.</title>
        <authorList>
            <person name="Gouzy J."/>
            <person name="Langlade N."/>
            <person name="Munos S."/>
        </authorList>
    </citation>
    <scope>NUCLEOTIDE SEQUENCE</scope>
    <source>
        <tissue evidence="1">Leaves</tissue>
    </source>
</reference>
<accession>A0A9K3IVP7</accession>
<sequence>MAMGIFRQGSLSGGELGREIPSAVRGTVQLPFFIWHYQKAALAVQNCLNGLPYSEFFCPVF</sequence>
<evidence type="ECO:0000313" key="2">
    <source>
        <dbReference type="Proteomes" id="UP000215914"/>
    </source>
</evidence>
<organism evidence="1 2">
    <name type="scientific">Helianthus annuus</name>
    <name type="common">Common sunflower</name>
    <dbReference type="NCBI Taxonomy" id="4232"/>
    <lineage>
        <taxon>Eukaryota</taxon>
        <taxon>Viridiplantae</taxon>
        <taxon>Streptophyta</taxon>
        <taxon>Embryophyta</taxon>
        <taxon>Tracheophyta</taxon>
        <taxon>Spermatophyta</taxon>
        <taxon>Magnoliopsida</taxon>
        <taxon>eudicotyledons</taxon>
        <taxon>Gunneridae</taxon>
        <taxon>Pentapetalae</taxon>
        <taxon>asterids</taxon>
        <taxon>campanulids</taxon>
        <taxon>Asterales</taxon>
        <taxon>Asteraceae</taxon>
        <taxon>Asteroideae</taxon>
        <taxon>Heliantheae alliance</taxon>
        <taxon>Heliantheae</taxon>
        <taxon>Helianthus</taxon>
    </lineage>
</organism>
<comment type="caution">
    <text evidence="1">The sequence shown here is derived from an EMBL/GenBank/DDBJ whole genome shotgun (WGS) entry which is preliminary data.</text>
</comment>
<evidence type="ECO:0000313" key="1">
    <source>
        <dbReference type="EMBL" id="KAF5803655.1"/>
    </source>
</evidence>